<dbReference type="HAMAP" id="MF_02040">
    <property type="entry name" value="Mrp_NBP35"/>
    <property type="match status" value="1"/>
</dbReference>
<dbReference type="PANTHER" id="PTHR42961">
    <property type="entry name" value="IRON-SULFUR PROTEIN NUBPL"/>
    <property type="match status" value="1"/>
</dbReference>
<dbReference type="PROSITE" id="PS01215">
    <property type="entry name" value="MRP"/>
    <property type="match status" value="1"/>
</dbReference>
<dbReference type="GO" id="GO:0016226">
    <property type="term" value="P:iron-sulfur cluster assembly"/>
    <property type="evidence" value="ECO:0007669"/>
    <property type="project" value="InterPro"/>
</dbReference>
<sequence length="273" mass="30371">MVDKKVQFNLPNQEELKNIKHIIMVMSGKGGVGKSTIAVNLAVALSLEGRKVGLMDIDMHGPNVMRMLGGTEKDHPYQVGEKIVPPEVNGVKVISVSQFVPESGKPIVWRGPIKTGTIKQFFNDIEWEELDYMIIDAPPGTGDEPLTVMQMLKKFDGAIIVTTPSEVSKDDVERAINFFTVMNKKVLGLVENMAYFECPSCHTKHYIFGKDGAKSLAEKYKLPILAEIPISEDIRINMDTGKPAAYFGKPEHVAPYVQLAKRVINEVEKDDKE</sequence>
<dbReference type="Gene3D" id="3.40.50.300">
    <property type="entry name" value="P-loop containing nucleotide triphosphate hydrolases"/>
    <property type="match status" value="1"/>
</dbReference>
<evidence type="ECO:0000256" key="3">
    <source>
        <dbReference type="ARBA" id="ARBA00022840"/>
    </source>
</evidence>
<dbReference type="STRING" id="1122195.SAMN02745164_02097"/>
<dbReference type="InterPro" id="IPR044304">
    <property type="entry name" value="NUBPL-like"/>
</dbReference>
<dbReference type="EMBL" id="FQUI01000052">
    <property type="protein sequence ID" value="SHF25107.1"/>
    <property type="molecule type" value="Genomic_DNA"/>
</dbReference>
<dbReference type="GO" id="GO:0140663">
    <property type="term" value="F:ATP-dependent FeS chaperone activity"/>
    <property type="evidence" value="ECO:0007669"/>
    <property type="project" value="InterPro"/>
</dbReference>
<evidence type="ECO:0000256" key="1">
    <source>
        <dbReference type="ARBA" id="ARBA00022723"/>
    </source>
</evidence>
<dbReference type="GO" id="GO:0051539">
    <property type="term" value="F:4 iron, 4 sulfur cluster binding"/>
    <property type="evidence" value="ECO:0007669"/>
    <property type="project" value="TreeGrafter"/>
</dbReference>
<accession>A0A1M5A4T4</accession>
<dbReference type="FunFam" id="3.40.50.300:FF:001119">
    <property type="entry name" value="Iron-sulfur cluster carrier protein"/>
    <property type="match status" value="1"/>
</dbReference>
<evidence type="ECO:0000313" key="7">
    <source>
        <dbReference type="EMBL" id="SHF25107.1"/>
    </source>
</evidence>
<comment type="function">
    <text evidence="6">Binds and transfers iron-sulfur (Fe-S) clusters to target apoproteins. Can hydrolyze ATP.</text>
</comment>
<dbReference type="PANTHER" id="PTHR42961:SF2">
    <property type="entry name" value="IRON-SULFUR PROTEIN NUBPL"/>
    <property type="match status" value="1"/>
</dbReference>
<keyword evidence="2 6" id="KW-0547">Nucleotide-binding</keyword>
<organism evidence="7 8">
    <name type="scientific">Marinitoga hydrogenitolerans (strain DSM 16785 / JCM 12826 / AT1271)</name>
    <dbReference type="NCBI Taxonomy" id="1122195"/>
    <lineage>
        <taxon>Bacteria</taxon>
        <taxon>Thermotogati</taxon>
        <taxon>Thermotogota</taxon>
        <taxon>Thermotogae</taxon>
        <taxon>Petrotogales</taxon>
        <taxon>Petrotogaceae</taxon>
        <taxon>Marinitoga</taxon>
    </lineage>
</organism>
<dbReference type="InterPro" id="IPR027417">
    <property type="entry name" value="P-loop_NTPase"/>
</dbReference>
<comment type="similarity">
    <text evidence="6">Belongs to the Mrp/NBP35 ATP-binding proteins family.</text>
</comment>
<evidence type="ECO:0000256" key="4">
    <source>
        <dbReference type="ARBA" id="ARBA00023004"/>
    </source>
</evidence>
<dbReference type="GO" id="GO:0046872">
    <property type="term" value="F:metal ion binding"/>
    <property type="evidence" value="ECO:0007669"/>
    <property type="project" value="UniProtKB-KW"/>
</dbReference>
<reference evidence="7" key="1">
    <citation type="submission" date="2016-11" db="EMBL/GenBank/DDBJ databases">
        <authorList>
            <person name="Varghese N."/>
            <person name="Submissions S."/>
        </authorList>
    </citation>
    <scope>NUCLEOTIDE SEQUENCE [LARGE SCALE GENOMIC DNA]</scope>
    <source>
        <strain evidence="7">DSM 16785</strain>
    </source>
</reference>
<dbReference type="Pfam" id="PF10609">
    <property type="entry name" value="ParA"/>
    <property type="match status" value="1"/>
</dbReference>
<dbReference type="InterPro" id="IPR033756">
    <property type="entry name" value="YlxH/NBP35"/>
</dbReference>
<dbReference type="GO" id="GO:0016887">
    <property type="term" value="F:ATP hydrolysis activity"/>
    <property type="evidence" value="ECO:0007669"/>
    <property type="project" value="UniProtKB-UniRule"/>
</dbReference>
<evidence type="ECO:0000256" key="6">
    <source>
        <dbReference type="HAMAP-Rule" id="MF_02040"/>
    </source>
</evidence>
<dbReference type="SUPFAM" id="SSF52540">
    <property type="entry name" value="P-loop containing nucleoside triphosphate hydrolases"/>
    <property type="match status" value="1"/>
</dbReference>
<proteinExistence type="inferred from homology"/>
<evidence type="ECO:0000256" key="5">
    <source>
        <dbReference type="ARBA" id="ARBA00023014"/>
    </source>
</evidence>
<keyword evidence="5 6" id="KW-0411">Iron-sulfur</keyword>
<dbReference type="InterPro" id="IPR019591">
    <property type="entry name" value="Mrp/NBP35_ATP-bd"/>
</dbReference>
<keyword evidence="6" id="KW-0378">Hydrolase</keyword>
<dbReference type="InterPro" id="IPR000808">
    <property type="entry name" value="Mrp-like_CS"/>
</dbReference>
<feature type="binding site" evidence="6">
    <location>
        <begin position="28"/>
        <end position="35"/>
    </location>
    <ligand>
        <name>ATP</name>
        <dbReference type="ChEBI" id="CHEBI:30616"/>
    </ligand>
</feature>
<name>A0A1M5A4T4_MARH1</name>
<keyword evidence="8" id="KW-1185">Reference proteome</keyword>
<dbReference type="GO" id="GO:0005524">
    <property type="term" value="F:ATP binding"/>
    <property type="evidence" value="ECO:0007669"/>
    <property type="project" value="UniProtKB-UniRule"/>
</dbReference>
<evidence type="ECO:0000313" key="8">
    <source>
        <dbReference type="Proteomes" id="UP000184334"/>
    </source>
</evidence>
<keyword evidence="4 6" id="KW-0408">Iron</keyword>
<comment type="subunit">
    <text evidence="6">Homodimer.</text>
</comment>
<dbReference type="OrthoDB" id="9809679at2"/>
<keyword evidence="1 6" id="KW-0479">Metal-binding</keyword>
<gene>
    <name evidence="7" type="ORF">SAMN02745164_02097</name>
</gene>
<dbReference type="CDD" id="cd02037">
    <property type="entry name" value="Mrp_NBP35"/>
    <property type="match status" value="1"/>
</dbReference>
<keyword evidence="3 6" id="KW-0067">ATP-binding</keyword>
<comment type="caution">
    <text evidence="7">The sequence shown here is derived from an EMBL/GenBank/DDBJ whole genome shotgun (WGS) entry which is preliminary data.</text>
</comment>
<dbReference type="Proteomes" id="UP000184334">
    <property type="component" value="Unassembled WGS sequence"/>
</dbReference>
<protein>
    <recommendedName>
        <fullName evidence="6">Iron-sulfur cluster carrier protein</fullName>
    </recommendedName>
</protein>
<dbReference type="RefSeq" id="WP_072865979.1">
    <property type="nucleotide sequence ID" value="NZ_FQUI01000052.1"/>
</dbReference>
<dbReference type="AlphaFoldDB" id="A0A1M5A4T4"/>
<evidence type="ECO:0000256" key="2">
    <source>
        <dbReference type="ARBA" id="ARBA00022741"/>
    </source>
</evidence>